<dbReference type="KEGG" id="caj:CIG1485E_0865"/>
<dbReference type="RefSeq" id="WP_038454108.1">
    <property type="nucleotide sequence ID" value="NZ_CP009043.1"/>
</dbReference>
<sequence length="74" mass="8575">MKQIVLTIASKDYTIRLEDDFAEAFAADIKKLLNDKYQFGVKELLTAFVQKCHENYTQESEMDKILGDLDKTLK</sequence>
<evidence type="ECO:0000313" key="2">
    <source>
        <dbReference type="Proteomes" id="UP000028486"/>
    </source>
</evidence>
<proteinExistence type="predicted"/>
<dbReference type="STRING" id="1244531.CIG2463D_0864"/>
<name>A0A076FAH9_9BACT</name>
<dbReference type="eggNOG" id="ENOG5032N5F">
    <property type="taxonomic scope" value="Bacteria"/>
</dbReference>
<reference evidence="2" key="1">
    <citation type="journal article" date="2014" name="Genome Announc.">
        <title>Complete Genome Sequence of Campylobacter iguaniorum Strain 1485ET, Isolated from a Bearded Dragon (Pogona vitticeps).</title>
        <authorList>
            <person name="Gilbert M.J."/>
            <person name="Miller W.G."/>
            <person name="Yee E."/>
            <person name="Kik M."/>
            <person name="Wagenaar J.A."/>
            <person name="Duim B."/>
        </authorList>
    </citation>
    <scope>NUCLEOTIDE SEQUENCE [LARGE SCALE GENOMIC DNA]</scope>
    <source>
        <strain evidence="2">1485E</strain>
    </source>
</reference>
<organism evidence="1 2">
    <name type="scientific">Campylobacter iguaniorum</name>
    <dbReference type="NCBI Taxonomy" id="1244531"/>
    <lineage>
        <taxon>Bacteria</taxon>
        <taxon>Pseudomonadati</taxon>
        <taxon>Campylobacterota</taxon>
        <taxon>Epsilonproteobacteria</taxon>
        <taxon>Campylobacterales</taxon>
        <taxon>Campylobacteraceae</taxon>
        <taxon>Campylobacter</taxon>
    </lineage>
</organism>
<accession>A0A076FAH9</accession>
<evidence type="ECO:0000313" key="1">
    <source>
        <dbReference type="EMBL" id="AII14703.1"/>
    </source>
</evidence>
<gene>
    <name evidence="1" type="ORF">CIG1485E_0865</name>
</gene>
<dbReference type="EMBL" id="CP009043">
    <property type="protein sequence ID" value="AII14703.1"/>
    <property type="molecule type" value="Genomic_DNA"/>
</dbReference>
<keyword evidence="2" id="KW-1185">Reference proteome</keyword>
<dbReference type="HOGENOM" id="CLU_195839_0_0_7"/>
<dbReference type="Proteomes" id="UP000028486">
    <property type="component" value="Chromosome"/>
</dbReference>
<dbReference type="PATRIC" id="fig|1244531.5.peg.862"/>
<protein>
    <submittedName>
        <fullName evidence="1">Uncharacterized protein</fullName>
    </submittedName>
</protein>
<dbReference type="OrthoDB" id="5373199at2"/>
<dbReference type="AlphaFoldDB" id="A0A076FAH9"/>